<protein>
    <recommendedName>
        <fullName evidence="4">Phosphoserine phosphatase</fullName>
        <ecNumber evidence="3">3.1.3.3</ecNumber>
    </recommendedName>
</protein>
<dbReference type="Gene3D" id="3.40.50.1000">
    <property type="entry name" value="HAD superfamily/HAD-like"/>
    <property type="match status" value="2"/>
</dbReference>
<organism evidence="10 11">
    <name type="scientific">Schistosoma mattheei</name>
    <dbReference type="NCBI Taxonomy" id="31246"/>
    <lineage>
        <taxon>Eukaryota</taxon>
        <taxon>Metazoa</taxon>
        <taxon>Spiralia</taxon>
        <taxon>Lophotrochozoa</taxon>
        <taxon>Platyhelminthes</taxon>
        <taxon>Trematoda</taxon>
        <taxon>Digenea</taxon>
        <taxon>Strigeidida</taxon>
        <taxon>Schistosomatoidea</taxon>
        <taxon>Schistosomatidae</taxon>
        <taxon>Schistosoma</taxon>
    </lineage>
</organism>
<evidence type="ECO:0000256" key="4">
    <source>
        <dbReference type="ARBA" id="ARBA00015196"/>
    </source>
</evidence>
<keyword evidence="5" id="KW-0028">Amino-acid biosynthesis</keyword>
<dbReference type="InterPro" id="IPR023214">
    <property type="entry name" value="HAD_sf"/>
</dbReference>
<evidence type="ECO:0000256" key="8">
    <source>
        <dbReference type="ARBA" id="ARBA00022842"/>
    </source>
</evidence>
<dbReference type="InterPro" id="IPR050582">
    <property type="entry name" value="HAD-like_SerB"/>
</dbReference>
<evidence type="ECO:0000256" key="1">
    <source>
        <dbReference type="ARBA" id="ARBA00001946"/>
    </source>
</evidence>
<evidence type="ECO:0000256" key="3">
    <source>
        <dbReference type="ARBA" id="ARBA00012640"/>
    </source>
</evidence>
<reference evidence="11" key="1">
    <citation type="submission" date="2023-11" db="UniProtKB">
        <authorList>
            <consortium name="WormBaseParasite"/>
        </authorList>
    </citation>
    <scope>IDENTIFICATION</scope>
</reference>
<evidence type="ECO:0000256" key="7">
    <source>
        <dbReference type="ARBA" id="ARBA00022801"/>
    </source>
</evidence>
<accession>A0AA85BRD5</accession>
<keyword evidence="7" id="KW-0378">Hydrolase</keyword>
<keyword evidence="8" id="KW-0460">Magnesium</keyword>
<dbReference type="SUPFAM" id="SSF56784">
    <property type="entry name" value="HAD-like"/>
    <property type="match status" value="2"/>
</dbReference>
<dbReference type="NCBIfam" id="TIGR01488">
    <property type="entry name" value="HAD-SF-IB"/>
    <property type="match status" value="2"/>
</dbReference>
<comment type="pathway">
    <text evidence="2">Amino-acid biosynthesis; L-serine biosynthesis; L-serine from 3-phospho-D-glycerate: step 3/3.</text>
</comment>
<evidence type="ECO:0000256" key="9">
    <source>
        <dbReference type="ARBA" id="ARBA00023299"/>
    </source>
</evidence>
<dbReference type="EC" id="3.1.3.3" evidence="3"/>
<evidence type="ECO:0000256" key="5">
    <source>
        <dbReference type="ARBA" id="ARBA00022605"/>
    </source>
</evidence>
<comment type="cofactor">
    <cofactor evidence="1">
        <name>Mg(2+)</name>
        <dbReference type="ChEBI" id="CHEBI:18420"/>
    </cofactor>
</comment>
<evidence type="ECO:0000256" key="2">
    <source>
        <dbReference type="ARBA" id="ARBA00005135"/>
    </source>
</evidence>
<dbReference type="GO" id="GO:0005737">
    <property type="term" value="C:cytoplasm"/>
    <property type="evidence" value="ECO:0007669"/>
    <property type="project" value="TreeGrafter"/>
</dbReference>
<dbReference type="Pfam" id="PF00702">
    <property type="entry name" value="Hydrolase"/>
    <property type="match status" value="2"/>
</dbReference>
<dbReference type="PANTHER" id="PTHR43344:SF2">
    <property type="entry name" value="PHOSPHOSERINE PHOSPHATASE"/>
    <property type="match status" value="1"/>
</dbReference>
<evidence type="ECO:0000313" key="10">
    <source>
        <dbReference type="Proteomes" id="UP000050791"/>
    </source>
</evidence>
<evidence type="ECO:0000256" key="6">
    <source>
        <dbReference type="ARBA" id="ARBA00022723"/>
    </source>
</evidence>
<sequence length="354" mass="39209">MFADWSNIKCVCLDVDSTVCEDEGLDEIASFLGVTDKVKKITEEAMNGELDITKALEARLSIMNLNLKKLTDFLDNHPVRLTPGVENLVNQFKENGVDVYLVSGGLYPLVNRVAKLLNIPEENVYANKLIFNNEDWSNIKCVCLDVDSTVCEDEGLDEIASFLGVTDKVKKITEEAMNGELDITKALEARLSIMNLNLKKLTDFLDNHPVRLTPGVENLVNQFKENGVDVYLVSGGLYPLVNRVAKLLNIPEENVYANKLIFNNEGTFVGLDHSAPTSRSDGKALIVNELLNKLHTPVMMIGDGMTDANACPPASVFIGFGVNVIRPKVKTISDYFCTSVEELINLLKNHKMLL</sequence>
<proteinExistence type="predicted"/>
<keyword evidence="9" id="KW-0718">Serine biosynthesis</keyword>
<dbReference type="WBParaSite" id="SMTH1_71240.1">
    <property type="protein sequence ID" value="SMTH1_71240.1"/>
    <property type="gene ID" value="SMTH1_71240"/>
</dbReference>
<name>A0AA85BRD5_9TREM</name>
<dbReference type="PANTHER" id="PTHR43344">
    <property type="entry name" value="PHOSPHOSERINE PHOSPHATASE"/>
    <property type="match status" value="1"/>
</dbReference>
<evidence type="ECO:0000313" key="11">
    <source>
        <dbReference type="WBParaSite" id="SMTH1_71240.1"/>
    </source>
</evidence>
<dbReference type="InterPro" id="IPR036412">
    <property type="entry name" value="HAD-like_sf"/>
</dbReference>
<dbReference type="Proteomes" id="UP000050791">
    <property type="component" value="Unassembled WGS sequence"/>
</dbReference>
<dbReference type="GO" id="GO:0000287">
    <property type="term" value="F:magnesium ion binding"/>
    <property type="evidence" value="ECO:0007669"/>
    <property type="project" value="TreeGrafter"/>
</dbReference>
<keyword evidence="6" id="KW-0479">Metal-binding</keyword>
<dbReference type="Gene3D" id="1.10.150.210">
    <property type="entry name" value="Phosphoserine phosphatase, domain 2"/>
    <property type="match status" value="2"/>
</dbReference>
<dbReference type="GO" id="GO:0036424">
    <property type="term" value="F:L-phosphoserine phosphatase activity"/>
    <property type="evidence" value="ECO:0007669"/>
    <property type="project" value="TreeGrafter"/>
</dbReference>
<dbReference type="AlphaFoldDB" id="A0AA85BRD5"/>
<dbReference type="SFLD" id="SFLDS00003">
    <property type="entry name" value="Haloacid_Dehalogenase"/>
    <property type="match status" value="1"/>
</dbReference>
<dbReference type="CDD" id="cd04309">
    <property type="entry name" value="HAD_PSP_eu"/>
    <property type="match status" value="1"/>
</dbReference>
<dbReference type="SFLD" id="SFLDG01136">
    <property type="entry name" value="C1.6:_Phosphoserine_Phosphatas"/>
    <property type="match status" value="1"/>
</dbReference>
<dbReference type="GO" id="GO:0006564">
    <property type="term" value="P:L-serine biosynthetic process"/>
    <property type="evidence" value="ECO:0007669"/>
    <property type="project" value="UniProtKB-KW"/>
</dbReference>